<keyword evidence="2" id="KW-0863">Zinc-finger</keyword>
<dbReference type="PANTHER" id="PTHR46347">
    <property type="entry name" value="RING/FYVE/PHD ZINC FINGER SUPERFAMILY PROTEIN"/>
    <property type="match status" value="1"/>
</dbReference>
<feature type="transmembrane region" description="Helical" evidence="4">
    <location>
        <begin position="167"/>
        <end position="190"/>
    </location>
</feature>
<reference evidence="6 7" key="1">
    <citation type="journal article" date="2018" name="Biotechnol. Biofuels">
        <title>Integrative visual omics of the white-rot fungus Polyporus brumalis exposes the biotechnological potential of its oxidative enzymes for delignifying raw plant biomass.</title>
        <authorList>
            <person name="Miyauchi S."/>
            <person name="Rancon A."/>
            <person name="Drula E."/>
            <person name="Hage H."/>
            <person name="Chaduli D."/>
            <person name="Favel A."/>
            <person name="Grisel S."/>
            <person name="Henrissat B."/>
            <person name="Herpoel-Gimbert I."/>
            <person name="Ruiz-Duenas F.J."/>
            <person name="Chevret D."/>
            <person name="Hainaut M."/>
            <person name="Lin J."/>
            <person name="Wang M."/>
            <person name="Pangilinan J."/>
            <person name="Lipzen A."/>
            <person name="Lesage-Meessen L."/>
            <person name="Navarro D."/>
            <person name="Riley R."/>
            <person name="Grigoriev I.V."/>
            <person name="Zhou S."/>
            <person name="Raouche S."/>
            <person name="Rosso M.N."/>
        </authorList>
    </citation>
    <scope>NUCLEOTIDE SEQUENCE [LARGE SCALE GENOMIC DNA]</scope>
    <source>
        <strain evidence="6 7">BRFM 1820</strain>
    </source>
</reference>
<keyword evidence="3" id="KW-0862">Zinc</keyword>
<dbReference type="InterPro" id="IPR011016">
    <property type="entry name" value="Znf_RING-CH"/>
</dbReference>
<gene>
    <name evidence="6" type="ORF">OH76DRAFT_1396082</name>
</gene>
<dbReference type="PANTHER" id="PTHR46347:SF1">
    <property type="entry name" value="RING_FYVE_PHD ZINC FINGER SUPERFAMILY PROTEIN"/>
    <property type="match status" value="1"/>
</dbReference>
<protein>
    <submittedName>
        <fullName evidence="6">Zf-C3HC4-domain-containing protein</fullName>
    </submittedName>
</protein>
<dbReference type="EMBL" id="KZ857381">
    <property type="protein sequence ID" value="RDX55744.1"/>
    <property type="molecule type" value="Genomic_DNA"/>
</dbReference>
<sequence>MPEETEDTKQCRICLDGEDPELGRLIRPCLCKGSISYVHVKCLQRWRNTSASRSAFYACPQCGYHYHFARTRVLGIATNPIVIAALSTFLFTILVLLSSFVTTYFMGDDDEYSFTVWYPYEIFRNLVRMTLGILVDDRLLDATGIRSKPGMPRVMEPRRPPSLLQRLFTRFLLGLPVVGAGSIAHLLMSIPLPFTWLRFRTRRARSQSRDMMALIILAVVLAGAARALYKVYQLTEKMTKRLLLRAEDAILEVG</sequence>
<dbReference type="Gene3D" id="3.30.40.10">
    <property type="entry name" value="Zinc/RING finger domain, C3HC4 (zinc finger)"/>
    <property type="match status" value="1"/>
</dbReference>
<dbReference type="CDD" id="cd16495">
    <property type="entry name" value="RING_CH-C4HC3_MARCH"/>
    <property type="match status" value="1"/>
</dbReference>
<dbReference type="SUPFAM" id="SSF57850">
    <property type="entry name" value="RING/U-box"/>
    <property type="match status" value="1"/>
</dbReference>
<keyword evidence="4" id="KW-0812">Transmembrane</keyword>
<dbReference type="InterPro" id="IPR013083">
    <property type="entry name" value="Znf_RING/FYVE/PHD"/>
</dbReference>
<dbReference type="AlphaFoldDB" id="A0A371DTC2"/>
<dbReference type="SMART" id="SM00744">
    <property type="entry name" value="RINGv"/>
    <property type="match status" value="1"/>
</dbReference>
<dbReference type="OrthoDB" id="264354at2759"/>
<evidence type="ECO:0000256" key="3">
    <source>
        <dbReference type="ARBA" id="ARBA00022833"/>
    </source>
</evidence>
<feature type="transmembrane region" description="Helical" evidence="4">
    <location>
        <begin position="211"/>
        <end position="229"/>
    </location>
</feature>
<keyword evidence="1" id="KW-0479">Metal-binding</keyword>
<evidence type="ECO:0000259" key="5">
    <source>
        <dbReference type="PROSITE" id="PS51292"/>
    </source>
</evidence>
<proteinExistence type="predicted"/>
<keyword evidence="4" id="KW-1133">Transmembrane helix</keyword>
<evidence type="ECO:0000256" key="1">
    <source>
        <dbReference type="ARBA" id="ARBA00022723"/>
    </source>
</evidence>
<dbReference type="STRING" id="139420.A0A371DTC2"/>
<evidence type="ECO:0000313" key="6">
    <source>
        <dbReference type="EMBL" id="RDX55744.1"/>
    </source>
</evidence>
<accession>A0A371DTC2</accession>
<organism evidence="6 7">
    <name type="scientific">Lentinus brumalis</name>
    <dbReference type="NCBI Taxonomy" id="2498619"/>
    <lineage>
        <taxon>Eukaryota</taxon>
        <taxon>Fungi</taxon>
        <taxon>Dikarya</taxon>
        <taxon>Basidiomycota</taxon>
        <taxon>Agaricomycotina</taxon>
        <taxon>Agaricomycetes</taxon>
        <taxon>Polyporales</taxon>
        <taxon>Polyporaceae</taxon>
        <taxon>Lentinus</taxon>
    </lineage>
</organism>
<dbReference type="Proteomes" id="UP000256964">
    <property type="component" value="Unassembled WGS sequence"/>
</dbReference>
<keyword evidence="7" id="KW-1185">Reference proteome</keyword>
<evidence type="ECO:0000256" key="4">
    <source>
        <dbReference type="SAM" id="Phobius"/>
    </source>
</evidence>
<name>A0A371DTC2_9APHY</name>
<dbReference type="PROSITE" id="PS51292">
    <property type="entry name" value="ZF_RING_CH"/>
    <property type="match status" value="1"/>
</dbReference>
<feature type="transmembrane region" description="Helical" evidence="4">
    <location>
        <begin position="81"/>
        <end position="106"/>
    </location>
</feature>
<feature type="domain" description="RING-CH-type" evidence="5">
    <location>
        <begin position="3"/>
        <end position="69"/>
    </location>
</feature>
<dbReference type="GO" id="GO:0008270">
    <property type="term" value="F:zinc ion binding"/>
    <property type="evidence" value="ECO:0007669"/>
    <property type="project" value="UniProtKB-KW"/>
</dbReference>
<dbReference type="Pfam" id="PF12906">
    <property type="entry name" value="RINGv"/>
    <property type="match status" value="1"/>
</dbReference>
<keyword evidence="4" id="KW-0472">Membrane</keyword>
<evidence type="ECO:0000313" key="7">
    <source>
        <dbReference type="Proteomes" id="UP000256964"/>
    </source>
</evidence>
<evidence type="ECO:0000256" key="2">
    <source>
        <dbReference type="ARBA" id="ARBA00022771"/>
    </source>
</evidence>